<dbReference type="EMBL" id="JASNQZ010000001">
    <property type="protein sequence ID" value="KAL0960397.1"/>
    <property type="molecule type" value="Genomic_DNA"/>
</dbReference>
<sequence>MSSTPSFDLGHRKEQLLDLLLFVLLLLLSQHTADDIIQDFVHQTRRCVQPFGEVSSLDKVKVTGDRYAEILDADVAGYGPLSEQGRKVVHDMRHVVHAAKAFAVDKNTDHTIQDFIYSTRHVRPVPVCIDADETLDALDQRISSAKAKAPEPPTELDLAHDVFALIDSLKSLAHFLTMSSAFCLILSDILTTACQLVAEGAAQATTFAHEVEVAADNVKKVSQFGDALLTILSILTKYTTTLRASANLLSEAPMSPRTISAIPCLPSTSAWP</sequence>
<evidence type="ECO:0000313" key="4">
    <source>
        <dbReference type="Proteomes" id="UP001556367"/>
    </source>
</evidence>
<dbReference type="Pfam" id="PF19343">
    <property type="entry name" value="HAM1_N"/>
    <property type="match status" value="1"/>
</dbReference>
<feature type="domain" description="HAM1-like N-terminal" evidence="2">
    <location>
        <begin position="79"/>
        <end position="208"/>
    </location>
</feature>
<keyword evidence="1" id="KW-0732">Signal</keyword>
<feature type="chain" id="PRO_5047208041" description="HAM1-like N-terminal domain-containing protein" evidence="1">
    <location>
        <begin position="34"/>
        <end position="272"/>
    </location>
</feature>
<dbReference type="Proteomes" id="UP001556367">
    <property type="component" value="Unassembled WGS sequence"/>
</dbReference>
<reference evidence="4" key="1">
    <citation type="submission" date="2024-06" db="EMBL/GenBank/DDBJ databases">
        <title>Multi-omics analyses provide insights into the biosynthesis of the anticancer antibiotic pleurotin in Hohenbuehelia grisea.</title>
        <authorList>
            <person name="Weaver J.A."/>
            <person name="Alberti F."/>
        </authorList>
    </citation>
    <scope>NUCLEOTIDE SEQUENCE [LARGE SCALE GENOMIC DNA]</scope>
    <source>
        <strain evidence="4">T-177</strain>
    </source>
</reference>
<gene>
    <name evidence="3" type="ORF">HGRIS_005438</name>
</gene>
<feature type="signal peptide" evidence="1">
    <location>
        <begin position="1"/>
        <end position="33"/>
    </location>
</feature>
<evidence type="ECO:0000256" key="1">
    <source>
        <dbReference type="SAM" id="SignalP"/>
    </source>
</evidence>
<protein>
    <recommendedName>
        <fullName evidence="2">HAM1-like N-terminal domain-containing protein</fullName>
    </recommendedName>
</protein>
<comment type="caution">
    <text evidence="3">The sequence shown here is derived from an EMBL/GenBank/DDBJ whole genome shotgun (WGS) entry which is preliminary data.</text>
</comment>
<evidence type="ECO:0000259" key="2">
    <source>
        <dbReference type="Pfam" id="PF19343"/>
    </source>
</evidence>
<organism evidence="3 4">
    <name type="scientific">Hohenbuehelia grisea</name>
    <dbReference type="NCBI Taxonomy" id="104357"/>
    <lineage>
        <taxon>Eukaryota</taxon>
        <taxon>Fungi</taxon>
        <taxon>Dikarya</taxon>
        <taxon>Basidiomycota</taxon>
        <taxon>Agaricomycotina</taxon>
        <taxon>Agaricomycetes</taxon>
        <taxon>Agaricomycetidae</taxon>
        <taxon>Agaricales</taxon>
        <taxon>Pleurotineae</taxon>
        <taxon>Pleurotaceae</taxon>
        <taxon>Hohenbuehelia</taxon>
    </lineage>
</organism>
<dbReference type="InterPro" id="IPR045967">
    <property type="entry name" value="HAM1-like_N"/>
</dbReference>
<keyword evidence="4" id="KW-1185">Reference proteome</keyword>
<evidence type="ECO:0000313" key="3">
    <source>
        <dbReference type="EMBL" id="KAL0960397.1"/>
    </source>
</evidence>
<name>A0ABR3JXU8_9AGAR</name>
<proteinExistence type="predicted"/>
<accession>A0ABR3JXU8</accession>